<evidence type="ECO:0000313" key="2">
    <source>
        <dbReference type="EMBL" id="CUO31121.1"/>
    </source>
</evidence>
<dbReference type="AlphaFoldDB" id="A0A174DZZ2"/>
<dbReference type="InterPro" id="IPR001387">
    <property type="entry name" value="Cro/C1-type_HTH"/>
</dbReference>
<protein>
    <recommendedName>
        <fullName evidence="1">Filamentation induced by cAMP protein Fic-like C-terminal domain-containing protein</fullName>
    </recommendedName>
</protein>
<dbReference type="EMBL" id="CYZP01000022">
    <property type="protein sequence ID" value="CUO31121.1"/>
    <property type="molecule type" value="Genomic_DNA"/>
</dbReference>
<gene>
    <name evidence="2" type="ORF">ERS852476_02484</name>
</gene>
<proteinExistence type="predicted"/>
<evidence type="ECO:0000259" key="1">
    <source>
        <dbReference type="Pfam" id="PF21247"/>
    </source>
</evidence>
<name>A0A174DZZ2_9FIRM</name>
<dbReference type="Proteomes" id="UP000095645">
    <property type="component" value="Unassembled WGS sequence"/>
</dbReference>
<sequence length="165" mass="18863">MRMQLNEAVSKRLTELLSERHMTQYQLFMKSGVPKSTIGNVINCSYESVKLPGYTEAYKPEFSSTATDFRVILKNVNYNLEGDTHQVIHQVTHQDVELSTVSKQILAFCTTPKSKKELAVFCGFKDLRNFTLKHINPLLESGQLEMTIPDKPKSRNQKYITVCSK</sequence>
<dbReference type="GO" id="GO:0003677">
    <property type="term" value="F:DNA binding"/>
    <property type="evidence" value="ECO:0007669"/>
    <property type="project" value="InterPro"/>
</dbReference>
<feature type="domain" description="Filamentation induced by cAMP protein Fic-like C-terminal" evidence="1">
    <location>
        <begin position="110"/>
        <end position="159"/>
    </location>
</feature>
<evidence type="ECO:0000313" key="3">
    <source>
        <dbReference type="Proteomes" id="UP000095645"/>
    </source>
</evidence>
<dbReference type="Pfam" id="PF21247">
    <property type="entry name" value="Fic-like_C"/>
    <property type="match status" value="1"/>
</dbReference>
<organism evidence="2 3">
    <name type="scientific">Blautia obeum</name>
    <dbReference type="NCBI Taxonomy" id="40520"/>
    <lineage>
        <taxon>Bacteria</taxon>
        <taxon>Bacillati</taxon>
        <taxon>Bacillota</taxon>
        <taxon>Clostridia</taxon>
        <taxon>Lachnospirales</taxon>
        <taxon>Lachnospiraceae</taxon>
        <taxon>Blautia</taxon>
    </lineage>
</organism>
<dbReference type="Gene3D" id="1.10.260.40">
    <property type="entry name" value="lambda repressor-like DNA-binding domains"/>
    <property type="match status" value="1"/>
</dbReference>
<dbReference type="SUPFAM" id="SSF47413">
    <property type="entry name" value="lambda repressor-like DNA-binding domains"/>
    <property type="match status" value="1"/>
</dbReference>
<dbReference type="InterPro" id="IPR010982">
    <property type="entry name" value="Lambda_DNA-bd_dom_sf"/>
</dbReference>
<dbReference type="InterPro" id="IPR049514">
    <property type="entry name" value="Fic-like_C"/>
</dbReference>
<accession>A0A174DZZ2</accession>
<dbReference type="CDD" id="cd00093">
    <property type="entry name" value="HTH_XRE"/>
    <property type="match status" value="1"/>
</dbReference>
<reference evidence="2 3" key="1">
    <citation type="submission" date="2015-09" db="EMBL/GenBank/DDBJ databases">
        <authorList>
            <consortium name="Pathogen Informatics"/>
        </authorList>
    </citation>
    <scope>NUCLEOTIDE SEQUENCE [LARGE SCALE GENOMIC DNA]</scope>
    <source>
        <strain evidence="2 3">2789STDY5834861</strain>
    </source>
</reference>